<evidence type="ECO:0000256" key="1">
    <source>
        <dbReference type="ARBA" id="ARBA00008861"/>
    </source>
</evidence>
<accession>A0A9P4R2Y6</accession>
<feature type="compositionally biased region" description="Acidic residues" evidence="2">
    <location>
        <begin position="1"/>
        <end position="12"/>
    </location>
</feature>
<dbReference type="OrthoDB" id="1044435at2759"/>
<dbReference type="PANTHER" id="PTHR31544:SF2">
    <property type="entry name" value="AIG2-LIKE PROTEIN D"/>
    <property type="match status" value="1"/>
</dbReference>
<comment type="caution">
    <text evidence="4">The sequence shown here is derived from an EMBL/GenBank/DDBJ whole genome shotgun (WGS) entry which is preliminary data.</text>
</comment>
<dbReference type="Proteomes" id="UP000799444">
    <property type="component" value="Unassembled WGS sequence"/>
</dbReference>
<dbReference type="EMBL" id="ML996130">
    <property type="protein sequence ID" value="KAF2735911.1"/>
    <property type="molecule type" value="Genomic_DNA"/>
</dbReference>
<dbReference type="AlphaFoldDB" id="A0A9P4R2Y6"/>
<feature type="domain" description="Gamma-glutamylcyclotransferase AIG2-like" evidence="3">
    <location>
        <begin position="170"/>
        <end position="271"/>
    </location>
</feature>
<dbReference type="InterPro" id="IPR009288">
    <property type="entry name" value="AIG2-like_dom"/>
</dbReference>
<evidence type="ECO:0000256" key="2">
    <source>
        <dbReference type="SAM" id="MobiDB-lite"/>
    </source>
</evidence>
<evidence type="ECO:0000313" key="4">
    <source>
        <dbReference type="EMBL" id="KAF2735911.1"/>
    </source>
</evidence>
<keyword evidence="5" id="KW-1185">Reference proteome</keyword>
<sequence length="300" mass="33884">MASDQLLDEWETIEGPRPSPQSGNQEAEGLNAEKQPTLNKDHKVVDFQSSKFQASKYKMKGKHALIRQFSELQLGPSEVSVTPSASASSSIPQDAATMIKELGFSGDDISSLPRSFIIAVNNRFTRDDLARFQEDAELNFSHSLPYFFSGSFIFPSCLRAVTDGTTLLSVARSMTPATLLGHNRFAVRGQPWPAMLPSINPEDCVKGFLVFGMLDSQRRAIHRFENNMFDLRRTKAEIELKDGERVTMDTGVYVWNQEPDRLVKKEETEWRVEHLIGSSWFNGIIQRAEEEEMMLEQQSS</sequence>
<proteinExistence type="inferred from homology"/>
<protein>
    <recommendedName>
        <fullName evidence="3">Gamma-glutamylcyclotransferase AIG2-like domain-containing protein</fullName>
    </recommendedName>
</protein>
<evidence type="ECO:0000259" key="3">
    <source>
        <dbReference type="Pfam" id="PF06094"/>
    </source>
</evidence>
<dbReference type="PANTHER" id="PTHR31544">
    <property type="entry name" value="AIG2-LIKE PROTEIN D"/>
    <property type="match status" value="1"/>
</dbReference>
<organism evidence="4 5">
    <name type="scientific">Polyplosphaeria fusca</name>
    <dbReference type="NCBI Taxonomy" id="682080"/>
    <lineage>
        <taxon>Eukaryota</taxon>
        <taxon>Fungi</taxon>
        <taxon>Dikarya</taxon>
        <taxon>Ascomycota</taxon>
        <taxon>Pezizomycotina</taxon>
        <taxon>Dothideomycetes</taxon>
        <taxon>Pleosporomycetidae</taxon>
        <taxon>Pleosporales</taxon>
        <taxon>Tetraplosphaeriaceae</taxon>
        <taxon>Polyplosphaeria</taxon>
    </lineage>
</organism>
<evidence type="ECO:0000313" key="5">
    <source>
        <dbReference type="Proteomes" id="UP000799444"/>
    </source>
</evidence>
<dbReference type="InterPro" id="IPR045038">
    <property type="entry name" value="AIG2-like"/>
</dbReference>
<comment type="similarity">
    <text evidence="1">Belongs to the gamma-glutamylcyclotransferase family.</text>
</comment>
<name>A0A9P4R2Y6_9PLEO</name>
<feature type="region of interest" description="Disordered" evidence="2">
    <location>
        <begin position="1"/>
        <end position="42"/>
    </location>
</feature>
<reference evidence="4" key="1">
    <citation type="journal article" date="2020" name="Stud. Mycol.">
        <title>101 Dothideomycetes genomes: a test case for predicting lifestyles and emergence of pathogens.</title>
        <authorList>
            <person name="Haridas S."/>
            <person name="Albert R."/>
            <person name="Binder M."/>
            <person name="Bloem J."/>
            <person name="Labutti K."/>
            <person name="Salamov A."/>
            <person name="Andreopoulos B."/>
            <person name="Baker S."/>
            <person name="Barry K."/>
            <person name="Bills G."/>
            <person name="Bluhm B."/>
            <person name="Cannon C."/>
            <person name="Castanera R."/>
            <person name="Culley D."/>
            <person name="Daum C."/>
            <person name="Ezra D."/>
            <person name="Gonzalez J."/>
            <person name="Henrissat B."/>
            <person name="Kuo A."/>
            <person name="Liang C."/>
            <person name="Lipzen A."/>
            <person name="Lutzoni F."/>
            <person name="Magnuson J."/>
            <person name="Mondo S."/>
            <person name="Nolan M."/>
            <person name="Ohm R."/>
            <person name="Pangilinan J."/>
            <person name="Park H.-J."/>
            <person name="Ramirez L."/>
            <person name="Alfaro M."/>
            <person name="Sun H."/>
            <person name="Tritt A."/>
            <person name="Yoshinaga Y."/>
            <person name="Zwiers L.-H."/>
            <person name="Turgeon B."/>
            <person name="Goodwin S."/>
            <person name="Spatafora J."/>
            <person name="Crous P."/>
            <person name="Grigoriev I."/>
        </authorList>
    </citation>
    <scope>NUCLEOTIDE SEQUENCE</scope>
    <source>
        <strain evidence="4">CBS 125425</strain>
    </source>
</reference>
<dbReference type="Pfam" id="PF06094">
    <property type="entry name" value="GGACT"/>
    <property type="match status" value="1"/>
</dbReference>
<dbReference type="Gene3D" id="3.10.490.10">
    <property type="entry name" value="Gamma-glutamyl cyclotransferase-like"/>
    <property type="match status" value="1"/>
</dbReference>
<gene>
    <name evidence="4" type="ORF">EJ04DRAFT_511370</name>
</gene>